<dbReference type="GO" id="GO:0016757">
    <property type="term" value="F:glycosyltransferase activity"/>
    <property type="evidence" value="ECO:0007669"/>
    <property type="project" value="InterPro"/>
</dbReference>
<protein>
    <recommendedName>
        <fullName evidence="1">Glycosyl transferase family 1 domain-containing protein</fullName>
    </recommendedName>
</protein>
<comment type="caution">
    <text evidence="2">The sequence shown here is derived from an EMBL/GenBank/DDBJ whole genome shotgun (WGS) entry which is preliminary data.</text>
</comment>
<feature type="non-terminal residue" evidence="2">
    <location>
        <position position="1"/>
    </location>
</feature>
<dbReference type="Gene3D" id="3.40.50.2000">
    <property type="entry name" value="Glycogen Phosphorylase B"/>
    <property type="match status" value="1"/>
</dbReference>
<evidence type="ECO:0000259" key="1">
    <source>
        <dbReference type="Pfam" id="PF00534"/>
    </source>
</evidence>
<sequence>KNNTIADETVFISKWLADYYIEKGFNKPFHVIYNGCNTNDFYPETKKELGKVINLVTHHWSDNWMKGFDIYNQLDEILEKRDDITFSYIGRYNKNYIPKNIKIIPPLYGKKLSNELRKYDIYLTAARWEAGGMHHIEGASCGLPVLFHIEGGGINELCKNYGLHYNNIPSLLEGINKIKNLYQEYRNKIKYDFLSSKRCCEEYYNLITNMVDSNH</sequence>
<dbReference type="EMBL" id="BART01001823">
    <property type="protein sequence ID" value="GAG73451.1"/>
    <property type="molecule type" value="Genomic_DNA"/>
</dbReference>
<proteinExistence type="predicted"/>
<dbReference type="Pfam" id="PF00534">
    <property type="entry name" value="Glycos_transf_1"/>
    <property type="match status" value="1"/>
</dbReference>
<dbReference type="InterPro" id="IPR001296">
    <property type="entry name" value="Glyco_trans_1"/>
</dbReference>
<organism evidence="2">
    <name type="scientific">marine sediment metagenome</name>
    <dbReference type="NCBI Taxonomy" id="412755"/>
    <lineage>
        <taxon>unclassified sequences</taxon>
        <taxon>metagenomes</taxon>
        <taxon>ecological metagenomes</taxon>
    </lineage>
</organism>
<accession>X1BMY9</accession>
<evidence type="ECO:0000313" key="2">
    <source>
        <dbReference type="EMBL" id="GAG73451.1"/>
    </source>
</evidence>
<name>X1BMY9_9ZZZZ</name>
<reference evidence="2" key="1">
    <citation type="journal article" date="2014" name="Front. Microbiol.">
        <title>High frequency of phylogenetically diverse reductive dehalogenase-homologous genes in deep subseafloor sedimentary metagenomes.</title>
        <authorList>
            <person name="Kawai M."/>
            <person name="Futagami T."/>
            <person name="Toyoda A."/>
            <person name="Takaki Y."/>
            <person name="Nishi S."/>
            <person name="Hori S."/>
            <person name="Arai W."/>
            <person name="Tsubouchi T."/>
            <person name="Morono Y."/>
            <person name="Uchiyama I."/>
            <person name="Ito T."/>
            <person name="Fujiyama A."/>
            <person name="Inagaki F."/>
            <person name="Takami H."/>
        </authorList>
    </citation>
    <scope>NUCLEOTIDE SEQUENCE</scope>
    <source>
        <strain evidence="2">Expedition CK06-06</strain>
    </source>
</reference>
<dbReference type="SUPFAM" id="SSF53756">
    <property type="entry name" value="UDP-Glycosyltransferase/glycogen phosphorylase"/>
    <property type="match status" value="1"/>
</dbReference>
<feature type="domain" description="Glycosyl transferase family 1" evidence="1">
    <location>
        <begin position="97"/>
        <end position="190"/>
    </location>
</feature>
<gene>
    <name evidence="2" type="ORF">S01H4_06057</name>
</gene>
<dbReference type="AlphaFoldDB" id="X1BMY9"/>